<gene>
    <name evidence="7" type="ORF">Plil01_000242800</name>
</gene>
<evidence type="ECO:0000256" key="2">
    <source>
        <dbReference type="ARBA" id="ARBA00022692"/>
    </source>
</evidence>
<evidence type="ECO:0000256" key="1">
    <source>
        <dbReference type="ARBA" id="ARBA00004141"/>
    </source>
</evidence>
<dbReference type="Gene3D" id="1.10.287.70">
    <property type="match status" value="1"/>
</dbReference>
<dbReference type="OrthoDB" id="444119at2759"/>
<evidence type="ECO:0000256" key="5">
    <source>
        <dbReference type="SAM" id="Phobius"/>
    </source>
</evidence>
<evidence type="ECO:0000256" key="4">
    <source>
        <dbReference type="ARBA" id="ARBA00023136"/>
    </source>
</evidence>
<comment type="subcellular location">
    <subcellularLocation>
        <location evidence="1">Membrane</location>
        <topology evidence="1">Multi-pass membrane protein</topology>
    </subcellularLocation>
</comment>
<evidence type="ECO:0000313" key="8">
    <source>
        <dbReference type="Proteomes" id="UP001165083"/>
    </source>
</evidence>
<sequence>MYSQSHAVLSELATSGSDTVIEDSPVKFLNIETIPDVLDWLNNTLVPAVFVTEDSYNEPLPKSEWGRVAMFNQVLGGVSFEVTRMEKRDCKTEAFLRNLYGSCYDPDYTSVYDFAIPYNQTVDEARAVVLDKGDCINASTKLPCLRSTVRFRDIGDEALKPLINSFKYIASLSVLSRLFATAAVFMQGLRVLNTFRNHIGLSMVTRSVKRAICWCGAFAVTFFVVFMAFAVSGAVLFSNRVHEFSLLMTSMKACVNMLFGEFDFGTISDIHYSVAFYWIFMALEAFILLNIVLAIVIDAYNEEKLLRERTKWWRCRRVLANMLMEFATKLIDLLPSCCCVGIKTRRAVVIWGRIRPKLLRQELIVKMGITQDVEQGCEWTPDTVITVEKLHFYLLTQPSSSVRTLSSILSQEYATMMALIKKFIKKTSHRNTFN</sequence>
<dbReference type="PANTHER" id="PTHR10877">
    <property type="entry name" value="POLYCYSTIN FAMILY MEMBER"/>
    <property type="match status" value="1"/>
</dbReference>
<keyword evidence="3 5" id="KW-1133">Transmembrane helix</keyword>
<keyword evidence="8" id="KW-1185">Reference proteome</keyword>
<name>A0A9W6WQ86_9STRA</name>
<feature type="transmembrane region" description="Helical" evidence="5">
    <location>
        <begin position="275"/>
        <end position="300"/>
    </location>
</feature>
<proteinExistence type="predicted"/>
<dbReference type="PANTHER" id="PTHR10877:SF183">
    <property type="entry name" value="AT14535P-RELATED"/>
    <property type="match status" value="1"/>
</dbReference>
<dbReference type="AlphaFoldDB" id="A0A9W6WQ86"/>
<dbReference type="Proteomes" id="UP001165083">
    <property type="component" value="Unassembled WGS sequence"/>
</dbReference>
<feature type="domain" description="Polycystin cation channel PKD1/PKD2" evidence="6">
    <location>
        <begin position="165"/>
        <end position="302"/>
    </location>
</feature>
<dbReference type="GO" id="GO:0016020">
    <property type="term" value="C:membrane"/>
    <property type="evidence" value="ECO:0007669"/>
    <property type="project" value="UniProtKB-SubCell"/>
</dbReference>
<dbReference type="EMBL" id="BSXW01000086">
    <property type="protein sequence ID" value="GMF11752.1"/>
    <property type="molecule type" value="Genomic_DNA"/>
</dbReference>
<evidence type="ECO:0000313" key="7">
    <source>
        <dbReference type="EMBL" id="GMF11752.1"/>
    </source>
</evidence>
<evidence type="ECO:0000256" key="3">
    <source>
        <dbReference type="ARBA" id="ARBA00022989"/>
    </source>
</evidence>
<keyword evidence="4 5" id="KW-0472">Membrane</keyword>
<dbReference type="InterPro" id="IPR051223">
    <property type="entry name" value="Polycystin"/>
</dbReference>
<evidence type="ECO:0000259" key="6">
    <source>
        <dbReference type="Pfam" id="PF08016"/>
    </source>
</evidence>
<organism evidence="7 8">
    <name type="scientific">Phytophthora lilii</name>
    <dbReference type="NCBI Taxonomy" id="2077276"/>
    <lineage>
        <taxon>Eukaryota</taxon>
        <taxon>Sar</taxon>
        <taxon>Stramenopiles</taxon>
        <taxon>Oomycota</taxon>
        <taxon>Peronosporomycetes</taxon>
        <taxon>Peronosporales</taxon>
        <taxon>Peronosporaceae</taxon>
        <taxon>Phytophthora</taxon>
    </lineage>
</organism>
<accession>A0A9W6WQ86</accession>
<reference evidence="7" key="1">
    <citation type="submission" date="2023-04" db="EMBL/GenBank/DDBJ databases">
        <title>Phytophthora lilii NBRC 32176.</title>
        <authorList>
            <person name="Ichikawa N."/>
            <person name="Sato H."/>
            <person name="Tonouchi N."/>
        </authorList>
    </citation>
    <scope>NUCLEOTIDE SEQUENCE</scope>
    <source>
        <strain evidence="7">NBRC 32176</strain>
    </source>
</reference>
<dbReference type="Pfam" id="PF08016">
    <property type="entry name" value="PKD_channel"/>
    <property type="match status" value="1"/>
</dbReference>
<comment type="caution">
    <text evidence="7">The sequence shown here is derived from an EMBL/GenBank/DDBJ whole genome shotgun (WGS) entry which is preliminary data.</text>
</comment>
<feature type="transmembrane region" description="Helical" evidence="5">
    <location>
        <begin position="212"/>
        <end position="237"/>
    </location>
</feature>
<protein>
    <submittedName>
        <fullName evidence="7">Unnamed protein product</fullName>
    </submittedName>
</protein>
<dbReference type="InterPro" id="IPR013122">
    <property type="entry name" value="PKD1_2_channel"/>
</dbReference>
<keyword evidence="2 5" id="KW-0812">Transmembrane</keyword>
<feature type="transmembrane region" description="Helical" evidence="5">
    <location>
        <begin position="168"/>
        <end position="192"/>
    </location>
</feature>